<gene>
    <name evidence="1" type="ORF">HPB52_016146</name>
</gene>
<protein>
    <recommendedName>
        <fullName evidence="3">SWIM-type domain-containing protein</fullName>
    </recommendedName>
</protein>
<evidence type="ECO:0000313" key="1">
    <source>
        <dbReference type="EMBL" id="KAH7969234.1"/>
    </source>
</evidence>
<name>A0A9D4Q6K9_RHISA</name>
<dbReference type="EMBL" id="JABSTV010001248">
    <property type="protein sequence ID" value="KAH7969234.1"/>
    <property type="molecule type" value="Genomic_DNA"/>
</dbReference>
<dbReference type="Proteomes" id="UP000821837">
    <property type="component" value="Unassembled WGS sequence"/>
</dbReference>
<keyword evidence="2" id="KW-1185">Reference proteome</keyword>
<reference evidence="1" key="1">
    <citation type="journal article" date="2020" name="Cell">
        <title>Large-Scale Comparative Analyses of Tick Genomes Elucidate Their Genetic Diversity and Vector Capacities.</title>
        <authorList>
            <consortium name="Tick Genome and Microbiome Consortium (TIGMIC)"/>
            <person name="Jia N."/>
            <person name="Wang J."/>
            <person name="Shi W."/>
            <person name="Du L."/>
            <person name="Sun Y."/>
            <person name="Zhan W."/>
            <person name="Jiang J.F."/>
            <person name="Wang Q."/>
            <person name="Zhang B."/>
            <person name="Ji P."/>
            <person name="Bell-Sakyi L."/>
            <person name="Cui X.M."/>
            <person name="Yuan T.T."/>
            <person name="Jiang B.G."/>
            <person name="Yang W.F."/>
            <person name="Lam T.T."/>
            <person name="Chang Q.C."/>
            <person name="Ding S.J."/>
            <person name="Wang X.J."/>
            <person name="Zhu J.G."/>
            <person name="Ruan X.D."/>
            <person name="Zhao L."/>
            <person name="Wei J.T."/>
            <person name="Ye R.Z."/>
            <person name="Que T.C."/>
            <person name="Du C.H."/>
            <person name="Zhou Y.H."/>
            <person name="Cheng J.X."/>
            <person name="Dai P.F."/>
            <person name="Guo W.B."/>
            <person name="Han X.H."/>
            <person name="Huang E.J."/>
            <person name="Li L.F."/>
            <person name="Wei W."/>
            <person name="Gao Y.C."/>
            <person name="Liu J.Z."/>
            <person name="Shao H.Z."/>
            <person name="Wang X."/>
            <person name="Wang C.C."/>
            <person name="Yang T.C."/>
            <person name="Huo Q.B."/>
            <person name="Li W."/>
            <person name="Chen H.Y."/>
            <person name="Chen S.E."/>
            <person name="Zhou L.G."/>
            <person name="Ni X.B."/>
            <person name="Tian J.H."/>
            <person name="Sheng Y."/>
            <person name="Liu T."/>
            <person name="Pan Y.S."/>
            <person name="Xia L.Y."/>
            <person name="Li J."/>
            <person name="Zhao F."/>
            <person name="Cao W.C."/>
        </authorList>
    </citation>
    <scope>NUCLEOTIDE SEQUENCE</scope>
    <source>
        <strain evidence="1">Rsan-2018</strain>
    </source>
</reference>
<dbReference type="PANTHER" id="PTHR35385:SF2">
    <property type="entry name" value="PROTEIN B, PUTATIVE-RELATED"/>
    <property type="match status" value="1"/>
</dbReference>
<dbReference type="VEuPathDB" id="VectorBase:RSAN_049795"/>
<dbReference type="PANTHER" id="PTHR35385">
    <property type="entry name" value="PROTEIN B, PUTATIVE-RELATED-RELATED"/>
    <property type="match status" value="1"/>
</dbReference>
<proteinExistence type="predicted"/>
<organism evidence="1 2">
    <name type="scientific">Rhipicephalus sanguineus</name>
    <name type="common">Brown dog tick</name>
    <name type="synonym">Ixodes sanguineus</name>
    <dbReference type="NCBI Taxonomy" id="34632"/>
    <lineage>
        <taxon>Eukaryota</taxon>
        <taxon>Metazoa</taxon>
        <taxon>Ecdysozoa</taxon>
        <taxon>Arthropoda</taxon>
        <taxon>Chelicerata</taxon>
        <taxon>Arachnida</taxon>
        <taxon>Acari</taxon>
        <taxon>Parasitiformes</taxon>
        <taxon>Ixodida</taxon>
        <taxon>Ixodoidea</taxon>
        <taxon>Ixodidae</taxon>
        <taxon>Rhipicephalinae</taxon>
        <taxon>Rhipicephalus</taxon>
        <taxon>Rhipicephalus</taxon>
    </lineage>
</organism>
<comment type="caution">
    <text evidence="1">The sequence shown here is derived from an EMBL/GenBank/DDBJ whole genome shotgun (WGS) entry which is preliminary data.</text>
</comment>
<reference evidence="1" key="2">
    <citation type="submission" date="2021-09" db="EMBL/GenBank/DDBJ databases">
        <authorList>
            <person name="Jia N."/>
            <person name="Wang J."/>
            <person name="Shi W."/>
            <person name="Du L."/>
            <person name="Sun Y."/>
            <person name="Zhan W."/>
            <person name="Jiang J."/>
            <person name="Wang Q."/>
            <person name="Zhang B."/>
            <person name="Ji P."/>
            <person name="Sakyi L.B."/>
            <person name="Cui X."/>
            <person name="Yuan T."/>
            <person name="Jiang B."/>
            <person name="Yang W."/>
            <person name="Lam T.T.-Y."/>
            <person name="Chang Q."/>
            <person name="Ding S."/>
            <person name="Wang X."/>
            <person name="Zhu J."/>
            <person name="Ruan X."/>
            <person name="Zhao L."/>
            <person name="Wei J."/>
            <person name="Que T."/>
            <person name="Du C."/>
            <person name="Cheng J."/>
            <person name="Dai P."/>
            <person name="Han X."/>
            <person name="Huang E."/>
            <person name="Gao Y."/>
            <person name="Liu J."/>
            <person name="Shao H."/>
            <person name="Ye R."/>
            <person name="Li L."/>
            <person name="Wei W."/>
            <person name="Wang X."/>
            <person name="Wang C."/>
            <person name="Huo Q."/>
            <person name="Li W."/>
            <person name="Guo W."/>
            <person name="Chen H."/>
            <person name="Chen S."/>
            <person name="Zhou L."/>
            <person name="Zhou L."/>
            <person name="Ni X."/>
            <person name="Tian J."/>
            <person name="Zhou Y."/>
            <person name="Sheng Y."/>
            <person name="Liu T."/>
            <person name="Pan Y."/>
            <person name="Xia L."/>
            <person name="Li J."/>
            <person name="Zhao F."/>
            <person name="Cao W."/>
        </authorList>
    </citation>
    <scope>NUCLEOTIDE SEQUENCE</scope>
    <source>
        <strain evidence="1">Rsan-2018</strain>
        <tissue evidence="1">Larvae</tissue>
    </source>
</reference>
<evidence type="ECO:0008006" key="3">
    <source>
        <dbReference type="Google" id="ProtNLM"/>
    </source>
</evidence>
<sequence length="687" mass="76571">MSGANSFNVVEDVSASDQDLRVLRASFDNAVDAEAWMKKYSAESRTSWILSSALRGGTRMVYHKRWVCHLSHRNKSRPTSLEKPACPAQLSIKIKKVNRNTKRNDTFLRLDPPLPAVIRLISQHNHRIECADAPMSTRPTPETRLKFEGYFELGMNPSEAKRHNERLLLAGGNGSPTGPANPKLSCLYTWYREWRIDKYGSPENPLSKLTEKATAYATSGADIKLTGTDDSWAVLLVTPIMHRAQQIKSSGDLIFVDTVSSCDATKSMVTLFLTATKAGAVPIAAFIHKQQDTEGYQKAFDLLRTDYPLCFGNQQVLNAKSHEELARAKEELCRSNHKVYMEQAGAFFAREREWSLPSRVSLTAENWDVAAYSEVSVRILRDFLLSKMQLYNAVALLDFIASECEAYLKARILQHSRPVSYADYQWGGSCTTSLERLLSRTPGASLGSSVILREGENAFSFRNAHNRRECAIQYDLGLCSCWPGSQGAFCKHQAFIVHEFKLPFPCTPELTTAECEELVTLAIGRRSLSPTSSPNHQTCNLDSASNGGEEDIWALLDHDYIKEASGDAGDSNTELPRLDILESACVEISQDEALVTEEQSYQALVSSLRQVHELAKDVPGYVGLVDRIVTEVKDLTTSHAAYGFLLRLDASATAERRRVLAPPIKRPRKMIRTPVRSKTSTPSIEPL</sequence>
<evidence type="ECO:0000313" key="2">
    <source>
        <dbReference type="Proteomes" id="UP000821837"/>
    </source>
</evidence>
<dbReference type="AlphaFoldDB" id="A0A9D4Q6K9"/>
<accession>A0A9D4Q6K9</accession>